<evidence type="ECO:0000256" key="1">
    <source>
        <dbReference type="SAM" id="MobiDB-lite"/>
    </source>
</evidence>
<dbReference type="EMBL" id="VSRR010000053">
    <property type="protein sequence ID" value="MPC09046.1"/>
    <property type="molecule type" value="Genomic_DNA"/>
</dbReference>
<feature type="compositionally biased region" description="Pro residues" evidence="1">
    <location>
        <begin position="163"/>
        <end position="173"/>
    </location>
</feature>
<evidence type="ECO:0000313" key="2">
    <source>
        <dbReference type="EMBL" id="MPC09046.1"/>
    </source>
</evidence>
<sequence length="280" mass="29304">MGGSGEVVYGTRKRKSGRETVMTSVGSYHAISVSAQCCSFFAGSSVSSLQSINIVDLDQPPTISNSLDVHQLSDSLHASTESEIVSSGGLRDTPSDETGSWTAGMPPRDKVLFQVSADNAAGRRRRSTSVRGADGEGGAGNTFSDSVALALGSATAHFDAPTFPTPHPSPPTSPSSHLFGHTPPPPPSALTATSRTPLKTQQDTHLTQLIHVPRASHTLPHPPYSLHFNTPPHTPPFPSHPSHHSVTLCAAVITLITFAFNSPSPSLSPPLMTPSCGTHL</sequence>
<proteinExistence type="predicted"/>
<gene>
    <name evidence="2" type="ORF">E2C01_001648</name>
</gene>
<evidence type="ECO:0000313" key="3">
    <source>
        <dbReference type="Proteomes" id="UP000324222"/>
    </source>
</evidence>
<feature type="region of interest" description="Disordered" evidence="1">
    <location>
        <begin position="78"/>
        <end position="141"/>
    </location>
</feature>
<feature type="region of interest" description="Disordered" evidence="1">
    <location>
        <begin position="158"/>
        <end position="202"/>
    </location>
</feature>
<protein>
    <submittedName>
        <fullName evidence="2">Uncharacterized protein</fullName>
    </submittedName>
</protein>
<dbReference type="Proteomes" id="UP000324222">
    <property type="component" value="Unassembled WGS sequence"/>
</dbReference>
<keyword evidence="3" id="KW-1185">Reference proteome</keyword>
<dbReference type="AlphaFoldDB" id="A0A5B7CKY1"/>
<accession>A0A5B7CKY1</accession>
<organism evidence="2 3">
    <name type="scientific">Portunus trituberculatus</name>
    <name type="common">Swimming crab</name>
    <name type="synonym">Neptunus trituberculatus</name>
    <dbReference type="NCBI Taxonomy" id="210409"/>
    <lineage>
        <taxon>Eukaryota</taxon>
        <taxon>Metazoa</taxon>
        <taxon>Ecdysozoa</taxon>
        <taxon>Arthropoda</taxon>
        <taxon>Crustacea</taxon>
        <taxon>Multicrustacea</taxon>
        <taxon>Malacostraca</taxon>
        <taxon>Eumalacostraca</taxon>
        <taxon>Eucarida</taxon>
        <taxon>Decapoda</taxon>
        <taxon>Pleocyemata</taxon>
        <taxon>Brachyura</taxon>
        <taxon>Eubrachyura</taxon>
        <taxon>Portunoidea</taxon>
        <taxon>Portunidae</taxon>
        <taxon>Portuninae</taxon>
        <taxon>Portunus</taxon>
    </lineage>
</organism>
<reference evidence="2 3" key="1">
    <citation type="submission" date="2019-05" db="EMBL/GenBank/DDBJ databases">
        <title>Another draft genome of Portunus trituberculatus and its Hox gene families provides insights of decapod evolution.</title>
        <authorList>
            <person name="Jeong J.-H."/>
            <person name="Song I."/>
            <person name="Kim S."/>
            <person name="Choi T."/>
            <person name="Kim D."/>
            <person name="Ryu S."/>
            <person name="Kim W."/>
        </authorList>
    </citation>
    <scope>NUCLEOTIDE SEQUENCE [LARGE SCALE GENOMIC DNA]</scope>
    <source>
        <tissue evidence="2">Muscle</tissue>
    </source>
</reference>
<name>A0A5B7CKY1_PORTR</name>
<comment type="caution">
    <text evidence="2">The sequence shown here is derived from an EMBL/GenBank/DDBJ whole genome shotgun (WGS) entry which is preliminary data.</text>
</comment>